<dbReference type="PANTHER" id="PTHR11938:SF133">
    <property type="entry name" value="GLUTAMATE SYNTHASE (NADH)"/>
    <property type="match status" value="1"/>
</dbReference>
<evidence type="ECO:0000256" key="7">
    <source>
        <dbReference type="ARBA" id="ARBA00022630"/>
    </source>
</evidence>
<evidence type="ECO:0000256" key="11">
    <source>
        <dbReference type="ARBA" id="ARBA00023002"/>
    </source>
</evidence>
<comment type="pathway">
    <text evidence="16">Amino-acid biosynthesis; L-glutamate biosynthesis via GLT pathway; L-glutamate from 2-oxoglutarate and L-glutamine (ferredoxin route): step 1/1.</text>
</comment>
<keyword evidence="14" id="KW-0314">Glutamate biosynthesis</keyword>
<feature type="non-terminal residue" evidence="20">
    <location>
        <position position="167"/>
    </location>
</feature>
<evidence type="ECO:0000259" key="19">
    <source>
        <dbReference type="PROSITE" id="PS51278"/>
    </source>
</evidence>
<dbReference type="AlphaFoldDB" id="A0A2I0KVD6"/>
<comment type="cofactor">
    <cofactor evidence="2">
        <name>[3Fe-4S] cluster</name>
        <dbReference type="ChEBI" id="CHEBI:21137"/>
    </cofactor>
</comment>
<keyword evidence="15" id="KW-0003">3Fe-4S</keyword>
<gene>
    <name evidence="20" type="ORF">CRG98_007180</name>
</gene>
<keyword evidence="8" id="KW-0288">FMN</keyword>
<reference evidence="20 21" key="1">
    <citation type="submission" date="2017-11" db="EMBL/GenBank/DDBJ databases">
        <title>De-novo sequencing of pomegranate (Punica granatum L.) genome.</title>
        <authorList>
            <person name="Akparov Z."/>
            <person name="Amiraslanov A."/>
            <person name="Hajiyeva S."/>
            <person name="Abbasov M."/>
            <person name="Kaur K."/>
            <person name="Hamwieh A."/>
            <person name="Solovyev V."/>
            <person name="Salamov A."/>
            <person name="Braich B."/>
            <person name="Kosarev P."/>
            <person name="Mahmoud A."/>
            <person name="Hajiyev E."/>
            <person name="Babayeva S."/>
            <person name="Izzatullayeva V."/>
            <person name="Mammadov A."/>
            <person name="Mammadov A."/>
            <person name="Sharifova S."/>
            <person name="Ojaghi J."/>
            <person name="Eynullazada K."/>
            <person name="Bayramov B."/>
            <person name="Abdulazimova A."/>
            <person name="Shahmuradov I."/>
        </authorList>
    </citation>
    <scope>NUCLEOTIDE SEQUENCE [LARGE SCALE GENOMIC DNA]</scope>
    <source>
        <strain evidence="21">cv. AG2017</strain>
        <tissue evidence="20">Leaf</tissue>
    </source>
</reference>
<dbReference type="PROSITE" id="PS51278">
    <property type="entry name" value="GATASE_TYPE_2"/>
    <property type="match status" value="1"/>
</dbReference>
<keyword evidence="7" id="KW-0285">Flavoprotein</keyword>
<keyword evidence="11" id="KW-0560">Oxidoreductase</keyword>
<evidence type="ECO:0000256" key="10">
    <source>
        <dbReference type="ARBA" id="ARBA00022962"/>
    </source>
</evidence>
<dbReference type="InterPro" id="IPR050711">
    <property type="entry name" value="ET-N_metabolism_enzyme"/>
</dbReference>
<evidence type="ECO:0000256" key="18">
    <source>
        <dbReference type="SAM" id="MobiDB-lite"/>
    </source>
</evidence>
<evidence type="ECO:0000256" key="6">
    <source>
        <dbReference type="ARBA" id="ARBA00022605"/>
    </source>
</evidence>
<evidence type="ECO:0000256" key="12">
    <source>
        <dbReference type="ARBA" id="ARBA00023004"/>
    </source>
</evidence>
<dbReference type="GO" id="GO:0051538">
    <property type="term" value="F:3 iron, 4 sulfur cluster binding"/>
    <property type="evidence" value="ECO:0007669"/>
    <property type="project" value="UniProtKB-KW"/>
</dbReference>
<dbReference type="PANTHER" id="PTHR11938">
    <property type="entry name" value="FAD NADPH DEHYDROGENASE/OXIDOREDUCTASE"/>
    <property type="match status" value="1"/>
</dbReference>
<dbReference type="Gene3D" id="3.60.20.10">
    <property type="entry name" value="Glutamine Phosphoribosylpyrophosphate, subunit 1, domain 1"/>
    <property type="match status" value="1"/>
</dbReference>
<dbReference type="STRING" id="22663.A0A2I0KVD6"/>
<dbReference type="InterPro" id="IPR017932">
    <property type="entry name" value="GATase_2_dom"/>
</dbReference>
<comment type="cofactor">
    <cofactor evidence="1">
        <name>FMN</name>
        <dbReference type="ChEBI" id="CHEBI:58210"/>
    </cofactor>
</comment>
<evidence type="ECO:0000256" key="15">
    <source>
        <dbReference type="ARBA" id="ARBA00023291"/>
    </source>
</evidence>
<protein>
    <recommendedName>
        <fullName evidence="17">glutamate synthase (ferredoxin)</fullName>
        <ecNumber evidence="17">1.4.7.1</ecNumber>
    </recommendedName>
</protein>
<evidence type="ECO:0000256" key="14">
    <source>
        <dbReference type="ARBA" id="ARBA00023164"/>
    </source>
</evidence>
<evidence type="ECO:0000256" key="3">
    <source>
        <dbReference type="ARBA" id="ARBA00004802"/>
    </source>
</evidence>
<keyword evidence="12" id="KW-0408">Iron</keyword>
<sequence length="167" mass="18059">MSSASSNSVLQPKAQSSALPSSLNKPYVTPQLNVNLRRKRGGKCSVSKRPASRLVDKRFFGSKLRGAERLHLWQSEGPGRSPKLLVVQNTLSGVPEKPLGLYDPKFDKDSCGVGFVAELSSESSRKTVTDALEMLVRMTHRGACGCEANTGDGAGILVALPHEFYQE</sequence>
<evidence type="ECO:0000313" key="20">
    <source>
        <dbReference type="EMBL" id="PKI72434.1"/>
    </source>
</evidence>
<name>A0A2I0KVD6_PUNGR</name>
<accession>A0A2I0KVD6</accession>
<dbReference type="InterPro" id="IPR029055">
    <property type="entry name" value="Ntn_hydrolases_N"/>
</dbReference>
<dbReference type="GO" id="GO:0019676">
    <property type="term" value="P:ammonia assimilation cycle"/>
    <property type="evidence" value="ECO:0007669"/>
    <property type="project" value="TreeGrafter"/>
</dbReference>
<keyword evidence="21" id="KW-1185">Reference proteome</keyword>
<comment type="caution">
    <text evidence="20">The sequence shown here is derived from an EMBL/GenBank/DDBJ whole genome shotgun (WGS) entry which is preliminary data.</text>
</comment>
<feature type="region of interest" description="Disordered" evidence="18">
    <location>
        <begin position="1"/>
        <end position="24"/>
    </location>
</feature>
<evidence type="ECO:0000256" key="13">
    <source>
        <dbReference type="ARBA" id="ARBA00023014"/>
    </source>
</evidence>
<evidence type="ECO:0000256" key="4">
    <source>
        <dbReference type="ARBA" id="ARBA00004909"/>
    </source>
</evidence>
<dbReference type="GO" id="GO:0016040">
    <property type="term" value="F:glutamate synthase (NADH) activity"/>
    <property type="evidence" value="ECO:0007669"/>
    <property type="project" value="TreeGrafter"/>
</dbReference>
<comment type="pathway">
    <text evidence="3">Energy metabolism; nitrogen metabolism.</text>
</comment>
<proteinExistence type="inferred from homology"/>
<dbReference type="Pfam" id="PF00310">
    <property type="entry name" value="GATase_2"/>
    <property type="match status" value="1"/>
</dbReference>
<evidence type="ECO:0000313" key="21">
    <source>
        <dbReference type="Proteomes" id="UP000233551"/>
    </source>
</evidence>
<evidence type="ECO:0000256" key="2">
    <source>
        <dbReference type="ARBA" id="ARBA00001927"/>
    </source>
</evidence>
<comment type="similarity">
    <text evidence="5">Belongs to the glutamate synthase family.</text>
</comment>
<dbReference type="GO" id="GO:0016041">
    <property type="term" value="F:glutamate synthase (ferredoxin) activity"/>
    <property type="evidence" value="ECO:0007669"/>
    <property type="project" value="UniProtKB-EC"/>
</dbReference>
<keyword evidence="10" id="KW-0315">Glutamine amidotransferase</keyword>
<dbReference type="GO" id="GO:0046872">
    <property type="term" value="F:metal ion binding"/>
    <property type="evidence" value="ECO:0007669"/>
    <property type="project" value="UniProtKB-KW"/>
</dbReference>
<organism evidence="20 21">
    <name type="scientific">Punica granatum</name>
    <name type="common">Pomegranate</name>
    <dbReference type="NCBI Taxonomy" id="22663"/>
    <lineage>
        <taxon>Eukaryota</taxon>
        <taxon>Viridiplantae</taxon>
        <taxon>Streptophyta</taxon>
        <taxon>Embryophyta</taxon>
        <taxon>Tracheophyta</taxon>
        <taxon>Spermatophyta</taxon>
        <taxon>Magnoliopsida</taxon>
        <taxon>eudicotyledons</taxon>
        <taxon>Gunneridae</taxon>
        <taxon>Pentapetalae</taxon>
        <taxon>rosids</taxon>
        <taxon>malvids</taxon>
        <taxon>Myrtales</taxon>
        <taxon>Lythraceae</taxon>
        <taxon>Punica</taxon>
    </lineage>
</organism>
<keyword evidence="6" id="KW-0028">Amino-acid biosynthesis</keyword>
<evidence type="ECO:0000256" key="17">
    <source>
        <dbReference type="ARBA" id="ARBA00039085"/>
    </source>
</evidence>
<evidence type="ECO:0000256" key="9">
    <source>
        <dbReference type="ARBA" id="ARBA00022723"/>
    </source>
</evidence>
<feature type="domain" description="Glutamine amidotransferase type-2" evidence="19">
    <location>
        <begin position="111"/>
        <end position="167"/>
    </location>
</feature>
<dbReference type="GO" id="GO:0006537">
    <property type="term" value="P:glutamate biosynthetic process"/>
    <property type="evidence" value="ECO:0007669"/>
    <property type="project" value="UniProtKB-KW"/>
</dbReference>
<evidence type="ECO:0000256" key="8">
    <source>
        <dbReference type="ARBA" id="ARBA00022643"/>
    </source>
</evidence>
<dbReference type="SUPFAM" id="SSF56235">
    <property type="entry name" value="N-terminal nucleophile aminohydrolases (Ntn hydrolases)"/>
    <property type="match status" value="1"/>
</dbReference>
<keyword evidence="9" id="KW-0479">Metal-binding</keyword>
<comment type="pathway">
    <text evidence="4">Nitrogen metabolism.</text>
</comment>
<evidence type="ECO:0000256" key="16">
    <source>
        <dbReference type="ARBA" id="ARBA00037928"/>
    </source>
</evidence>
<keyword evidence="13" id="KW-0411">Iron-sulfur</keyword>
<dbReference type="EMBL" id="PGOL01000327">
    <property type="protein sequence ID" value="PKI72434.1"/>
    <property type="molecule type" value="Genomic_DNA"/>
</dbReference>
<dbReference type="EC" id="1.4.7.1" evidence="17"/>
<dbReference type="Proteomes" id="UP000233551">
    <property type="component" value="Unassembled WGS sequence"/>
</dbReference>
<evidence type="ECO:0000256" key="5">
    <source>
        <dbReference type="ARBA" id="ARBA00009716"/>
    </source>
</evidence>
<evidence type="ECO:0000256" key="1">
    <source>
        <dbReference type="ARBA" id="ARBA00001917"/>
    </source>
</evidence>